<reference evidence="1 2" key="1">
    <citation type="submission" date="2017-05" db="EMBL/GenBank/DDBJ databases">
        <title>Genomic insights into alkan degradation activity of Oleiphilus messinensis.</title>
        <authorList>
            <person name="Kozyavkin S.A."/>
            <person name="Slesarev A.I."/>
            <person name="Golyshin P.N."/>
            <person name="Korzhenkov A."/>
            <person name="Golyshina O.N."/>
            <person name="Toshchakov S.V."/>
        </authorList>
    </citation>
    <scope>NUCLEOTIDE SEQUENCE [LARGE SCALE GENOMIC DNA]</scope>
    <source>
        <strain evidence="1 2">ME102</strain>
    </source>
</reference>
<sequence>MAYVDLNPVRANMADTPEEADHTSLKERARPAFDPAKAIQNQISEGALFSFSLSIKPLLHFEETIRGSVQVGLPFTWQDYLHLVDYTGRAVHPSKRGSTPEHLPSILCRLGLNNQDWLTRSTQFEAIYERQYSRRKFKSIAA</sequence>
<name>A0A1Y0I5Z5_9GAMM</name>
<proteinExistence type="predicted"/>
<dbReference type="PANTHER" id="PTHR34322:SF2">
    <property type="entry name" value="TRANSPOSASE IS200-LIKE DOMAIN-CONTAINING PROTEIN"/>
    <property type="match status" value="1"/>
</dbReference>
<organism evidence="1 2">
    <name type="scientific">Oleiphilus messinensis</name>
    <dbReference type="NCBI Taxonomy" id="141451"/>
    <lineage>
        <taxon>Bacteria</taxon>
        <taxon>Pseudomonadati</taxon>
        <taxon>Pseudomonadota</taxon>
        <taxon>Gammaproteobacteria</taxon>
        <taxon>Oceanospirillales</taxon>
        <taxon>Oleiphilaceae</taxon>
        <taxon>Oleiphilus</taxon>
    </lineage>
</organism>
<dbReference type="AlphaFoldDB" id="A0A1Y0I5Z5"/>
<accession>A0A1Y0I5Z5</accession>
<evidence type="ECO:0000313" key="2">
    <source>
        <dbReference type="Proteomes" id="UP000196027"/>
    </source>
</evidence>
<protein>
    <recommendedName>
        <fullName evidence="3">Transposase</fullName>
    </recommendedName>
</protein>
<dbReference type="Proteomes" id="UP000196027">
    <property type="component" value="Chromosome"/>
</dbReference>
<dbReference type="EMBL" id="CP021425">
    <property type="protein sequence ID" value="ARU55660.1"/>
    <property type="molecule type" value="Genomic_DNA"/>
</dbReference>
<evidence type="ECO:0000313" key="1">
    <source>
        <dbReference type="EMBL" id="ARU55660.1"/>
    </source>
</evidence>
<keyword evidence="2" id="KW-1185">Reference proteome</keyword>
<dbReference type="PANTHER" id="PTHR34322">
    <property type="entry name" value="TRANSPOSASE, Y1_TNP DOMAIN-CONTAINING"/>
    <property type="match status" value="1"/>
</dbReference>
<dbReference type="KEGG" id="ome:OLMES_1585"/>
<gene>
    <name evidence="1" type="ORF">OLMES_1585</name>
</gene>
<evidence type="ECO:0008006" key="3">
    <source>
        <dbReference type="Google" id="ProtNLM"/>
    </source>
</evidence>